<dbReference type="OrthoDB" id="2143914at2759"/>
<feature type="domain" description="SANT" evidence="7">
    <location>
        <begin position="147"/>
        <end position="198"/>
    </location>
</feature>
<dbReference type="PROSITE" id="PS51294">
    <property type="entry name" value="HTH_MYB"/>
    <property type="match status" value="2"/>
</dbReference>
<evidence type="ECO:0000259" key="6">
    <source>
        <dbReference type="PROSITE" id="PS50090"/>
    </source>
</evidence>
<feature type="compositionally biased region" description="Basic residues" evidence="5">
    <location>
        <begin position="192"/>
        <end position="204"/>
    </location>
</feature>
<feature type="region of interest" description="Disordered" evidence="5">
    <location>
        <begin position="46"/>
        <end position="98"/>
    </location>
</feature>
<keyword evidence="4" id="KW-0539">Nucleus</keyword>
<feature type="domain" description="HTH myb-type" evidence="8">
    <location>
        <begin position="97"/>
        <end position="147"/>
    </location>
</feature>
<comment type="caution">
    <text evidence="9">The sequence shown here is derived from an EMBL/GenBank/DDBJ whole genome shotgun (WGS) entry which is preliminary data.</text>
</comment>
<dbReference type="EMBL" id="JAKOGI010000275">
    <property type="protein sequence ID" value="KAJ8437921.1"/>
    <property type="molecule type" value="Genomic_DNA"/>
</dbReference>
<evidence type="ECO:0000313" key="10">
    <source>
        <dbReference type="Proteomes" id="UP001153076"/>
    </source>
</evidence>
<evidence type="ECO:0000259" key="8">
    <source>
        <dbReference type="PROSITE" id="PS51294"/>
    </source>
</evidence>
<reference evidence="9" key="1">
    <citation type="submission" date="2022-04" db="EMBL/GenBank/DDBJ databases">
        <title>Carnegiea gigantea Genome sequencing and assembly v2.</title>
        <authorList>
            <person name="Copetti D."/>
            <person name="Sanderson M.J."/>
            <person name="Burquez A."/>
            <person name="Wojciechowski M.F."/>
        </authorList>
    </citation>
    <scope>NUCLEOTIDE SEQUENCE</scope>
    <source>
        <strain evidence="9">SGP5-SGP5p</strain>
        <tissue evidence="9">Aerial part</tissue>
    </source>
</reference>
<keyword evidence="2" id="KW-0677">Repeat</keyword>
<name>A0A9Q1K5Z2_9CARY</name>
<keyword evidence="10" id="KW-1185">Reference proteome</keyword>
<dbReference type="CDD" id="cd00167">
    <property type="entry name" value="SANT"/>
    <property type="match status" value="2"/>
</dbReference>
<comment type="subcellular location">
    <subcellularLocation>
        <location evidence="1">Nucleus</location>
    </subcellularLocation>
</comment>
<dbReference type="InterPro" id="IPR017930">
    <property type="entry name" value="Myb_dom"/>
</dbReference>
<sequence length="446" mass="49633">MPCASSPASSLLNSKVDVNRRNAVMMPCSNGVAWETTMQEVSFVNGLFGDGEGEGEGEGEASQDGSSRNINEGRSVNGGGKRRSKKRKEKGSSPFIKGQWTEQEDSILMELVAEYGTRKWSLIAEKLVGRAGKQCRERWHNHLRPNIKKESWSEEEERMLVQAHMQFGNRWAEIAKQIPGRTENSIKNHWNATKRRQNSRRKNKKINDFQNGKNTQQPSLLQEYIKSKTLITTTTNISGADQSPSVTAISDTNTATSPSLGSTTILGDPPTGPYDNSLVLESSDDQYLDSSPLLNIANPSHDDELAFMKTFLDNYDDHANPQPVDTFDHQYVHPSYGPQQLMGSNHHHYYHNHLIMKPNEATYEDIDNSACNTTSLYSDLLASSLLDGPHQAGPSDAMMINSQPFDQEMAVMNLGYDSLREKKDMDLIEMVSSSQFSQGSSSSSSN</sequence>
<dbReference type="PANTHER" id="PTHR45614">
    <property type="entry name" value="MYB PROTEIN-RELATED"/>
    <property type="match status" value="1"/>
</dbReference>
<dbReference type="InterPro" id="IPR017884">
    <property type="entry name" value="SANT_dom"/>
</dbReference>
<dbReference type="GO" id="GO:0000978">
    <property type="term" value="F:RNA polymerase II cis-regulatory region sequence-specific DNA binding"/>
    <property type="evidence" value="ECO:0007669"/>
    <property type="project" value="TreeGrafter"/>
</dbReference>
<proteinExistence type="predicted"/>
<gene>
    <name evidence="9" type="ORF">Cgig2_031437</name>
</gene>
<dbReference type="InterPro" id="IPR009057">
    <property type="entry name" value="Homeodomain-like_sf"/>
</dbReference>
<feature type="compositionally biased region" description="Basic residues" evidence="5">
    <location>
        <begin position="80"/>
        <end position="89"/>
    </location>
</feature>
<dbReference type="AlphaFoldDB" id="A0A9Q1K5Z2"/>
<dbReference type="SMART" id="SM00717">
    <property type="entry name" value="SANT"/>
    <property type="match status" value="2"/>
</dbReference>
<feature type="compositionally biased region" description="Polar residues" evidence="5">
    <location>
        <begin position="63"/>
        <end position="72"/>
    </location>
</feature>
<evidence type="ECO:0000256" key="5">
    <source>
        <dbReference type="SAM" id="MobiDB-lite"/>
    </source>
</evidence>
<feature type="region of interest" description="Disordered" evidence="5">
    <location>
        <begin position="236"/>
        <end position="276"/>
    </location>
</feature>
<dbReference type="InterPro" id="IPR050560">
    <property type="entry name" value="MYB_TF"/>
</dbReference>
<accession>A0A9Q1K5Z2</accession>
<keyword evidence="3" id="KW-0238">DNA-binding</keyword>
<dbReference type="Gene3D" id="1.10.10.60">
    <property type="entry name" value="Homeodomain-like"/>
    <property type="match status" value="2"/>
</dbReference>
<evidence type="ECO:0000313" key="9">
    <source>
        <dbReference type="EMBL" id="KAJ8437921.1"/>
    </source>
</evidence>
<feature type="region of interest" description="Disordered" evidence="5">
    <location>
        <begin position="187"/>
        <end position="220"/>
    </location>
</feature>
<dbReference type="InterPro" id="IPR001005">
    <property type="entry name" value="SANT/Myb"/>
</dbReference>
<evidence type="ECO:0000256" key="2">
    <source>
        <dbReference type="ARBA" id="ARBA00022737"/>
    </source>
</evidence>
<dbReference type="PROSITE" id="PS51293">
    <property type="entry name" value="SANT"/>
    <property type="match status" value="1"/>
</dbReference>
<evidence type="ECO:0000259" key="7">
    <source>
        <dbReference type="PROSITE" id="PS51293"/>
    </source>
</evidence>
<feature type="compositionally biased region" description="Polar residues" evidence="5">
    <location>
        <begin position="236"/>
        <end position="265"/>
    </location>
</feature>
<dbReference type="PANTHER" id="PTHR45614:SF218">
    <property type="entry name" value="TRANSCRIPTION FACTOR MYB119-RELATED"/>
    <property type="match status" value="1"/>
</dbReference>
<feature type="compositionally biased region" description="Polar residues" evidence="5">
    <location>
        <begin position="208"/>
        <end position="220"/>
    </location>
</feature>
<dbReference type="GO" id="GO:0000981">
    <property type="term" value="F:DNA-binding transcription factor activity, RNA polymerase II-specific"/>
    <property type="evidence" value="ECO:0007669"/>
    <property type="project" value="TreeGrafter"/>
</dbReference>
<evidence type="ECO:0000256" key="1">
    <source>
        <dbReference type="ARBA" id="ARBA00004123"/>
    </source>
</evidence>
<dbReference type="PROSITE" id="PS50090">
    <property type="entry name" value="MYB_LIKE"/>
    <property type="match status" value="2"/>
</dbReference>
<feature type="compositionally biased region" description="Acidic residues" evidence="5">
    <location>
        <begin position="51"/>
        <end position="61"/>
    </location>
</feature>
<dbReference type="FunFam" id="1.10.10.60:FF:000010">
    <property type="entry name" value="Transcriptional activator Myb isoform A"/>
    <property type="match status" value="1"/>
</dbReference>
<feature type="domain" description="HTH myb-type" evidence="8">
    <location>
        <begin position="148"/>
        <end position="198"/>
    </location>
</feature>
<feature type="domain" description="Myb-like" evidence="6">
    <location>
        <begin position="144"/>
        <end position="194"/>
    </location>
</feature>
<feature type="domain" description="Myb-like" evidence="6">
    <location>
        <begin position="92"/>
        <end position="143"/>
    </location>
</feature>
<evidence type="ECO:0000256" key="3">
    <source>
        <dbReference type="ARBA" id="ARBA00023125"/>
    </source>
</evidence>
<organism evidence="9 10">
    <name type="scientific">Carnegiea gigantea</name>
    <dbReference type="NCBI Taxonomy" id="171969"/>
    <lineage>
        <taxon>Eukaryota</taxon>
        <taxon>Viridiplantae</taxon>
        <taxon>Streptophyta</taxon>
        <taxon>Embryophyta</taxon>
        <taxon>Tracheophyta</taxon>
        <taxon>Spermatophyta</taxon>
        <taxon>Magnoliopsida</taxon>
        <taxon>eudicotyledons</taxon>
        <taxon>Gunneridae</taxon>
        <taxon>Pentapetalae</taxon>
        <taxon>Caryophyllales</taxon>
        <taxon>Cactineae</taxon>
        <taxon>Cactaceae</taxon>
        <taxon>Cactoideae</taxon>
        <taxon>Echinocereeae</taxon>
        <taxon>Carnegiea</taxon>
    </lineage>
</organism>
<dbReference type="Proteomes" id="UP001153076">
    <property type="component" value="Unassembled WGS sequence"/>
</dbReference>
<evidence type="ECO:0000256" key="4">
    <source>
        <dbReference type="ARBA" id="ARBA00023242"/>
    </source>
</evidence>
<dbReference type="GO" id="GO:0005634">
    <property type="term" value="C:nucleus"/>
    <property type="evidence" value="ECO:0007669"/>
    <property type="project" value="UniProtKB-SubCell"/>
</dbReference>
<dbReference type="Pfam" id="PF13921">
    <property type="entry name" value="Myb_DNA-bind_6"/>
    <property type="match status" value="1"/>
</dbReference>
<protein>
    <submittedName>
        <fullName evidence="9">Uncharacterized protein</fullName>
    </submittedName>
</protein>
<dbReference type="SUPFAM" id="SSF46689">
    <property type="entry name" value="Homeodomain-like"/>
    <property type="match status" value="1"/>
</dbReference>